<keyword evidence="2" id="KW-1185">Reference proteome</keyword>
<evidence type="ECO:0000313" key="1">
    <source>
        <dbReference type="EMBL" id="RAV98133.1"/>
    </source>
</evidence>
<comment type="caution">
    <text evidence="1">The sequence shown here is derived from an EMBL/GenBank/DDBJ whole genome shotgun (WGS) entry which is preliminary data.</text>
</comment>
<dbReference type="AlphaFoldDB" id="A0A364XW15"/>
<reference evidence="1 2" key="1">
    <citation type="submission" date="2018-06" db="EMBL/GenBank/DDBJ databases">
        <title>Chryseolinea flavus sp. nov., a member of the phylum Bacteroidetes isolated from soil.</title>
        <authorList>
            <person name="Li Y."/>
            <person name="Wang J."/>
        </authorList>
    </citation>
    <scope>NUCLEOTIDE SEQUENCE [LARGE SCALE GENOMIC DNA]</scope>
    <source>
        <strain evidence="1 2">SDU1-6</strain>
    </source>
</reference>
<dbReference type="Proteomes" id="UP000251889">
    <property type="component" value="Unassembled WGS sequence"/>
</dbReference>
<dbReference type="EMBL" id="QMFY01000021">
    <property type="protein sequence ID" value="RAV98133.1"/>
    <property type="molecule type" value="Genomic_DNA"/>
</dbReference>
<protein>
    <submittedName>
        <fullName evidence="1">Uncharacterized protein</fullName>
    </submittedName>
</protein>
<organism evidence="1 2">
    <name type="scientific">Pseudochryseolinea flava</name>
    <dbReference type="NCBI Taxonomy" id="2059302"/>
    <lineage>
        <taxon>Bacteria</taxon>
        <taxon>Pseudomonadati</taxon>
        <taxon>Bacteroidota</taxon>
        <taxon>Cytophagia</taxon>
        <taxon>Cytophagales</taxon>
        <taxon>Fulvivirgaceae</taxon>
        <taxon>Pseudochryseolinea</taxon>
    </lineage>
</organism>
<gene>
    <name evidence="1" type="ORF">DQQ10_25025</name>
</gene>
<accession>A0A364XW15</accession>
<name>A0A364XW15_9BACT</name>
<proteinExistence type="predicted"/>
<evidence type="ECO:0000313" key="2">
    <source>
        <dbReference type="Proteomes" id="UP000251889"/>
    </source>
</evidence>
<sequence length="71" mass="8291">MSLLFPLITSYFPALKKISYLPGTHVFVYYGVIHEDIPRKRNDTAQSRSRIGGIRRLAYVFFNLVNCKMHE</sequence>